<evidence type="ECO:0000256" key="10">
    <source>
        <dbReference type="HAMAP-Rule" id="MF_00185"/>
    </source>
</evidence>
<evidence type="ECO:0000256" key="3">
    <source>
        <dbReference type="ARBA" id="ARBA00005842"/>
    </source>
</evidence>
<evidence type="ECO:0000313" key="13">
    <source>
        <dbReference type="Proteomes" id="UP000270927"/>
    </source>
</evidence>
<dbReference type="InterPro" id="IPR018022">
    <property type="entry name" value="IPT"/>
</dbReference>
<evidence type="ECO:0000313" key="12">
    <source>
        <dbReference type="EMBL" id="ROT47728.1"/>
    </source>
</evidence>
<evidence type="ECO:0000256" key="2">
    <source>
        <dbReference type="ARBA" id="ARBA00003213"/>
    </source>
</evidence>
<dbReference type="InterPro" id="IPR008144">
    <property type="entry name" value="Guanylate_kin-like_dom"/>
</dbReference>
<dbReference type="Proteomes" id="UP000270927">
    <property type="component" value="Unassembled WGS sequence"/>
</dbReference>
<dbReference type="EC" id="2.5.1.75" evidence="10"/>
<dbReference type="PANTHER" id="PTHR11088:SF60">
    <property type="entry name" value="TRNA DIMETHYLALLYLTRANSFERASE"/>
    <property type="match status" value="1"/>
</dbReference>
<feature type="site" description="Interaction with substrate tRNA" evidence="10">
    <location>
        <position position="105"/>
    </location>
</feature>
<comment type="similarity">
    <text evidence="3 10">Belongs to the IPP transferase family.</text>
</comment>
<evidence type="ECO:0000256" key="4">
    <source>
        <dbReference type="ARBA" id="ARBA00022679"/>
    </source>
</evidence>
<comment type="function">
    <text evidence="2 10">Catalyzes the transfer of a dimethylallyl group onto the adenine at position 37 in tRNAs that read codons beginning with uridine, leading to the formation of N6-(dimethylallyl)adenosine (i(6)A).</text>
</comment>
<feature type="binding site" evidence="10">
    <location>
        <begin position="16"/>
        <end position="21"/>
    </location>
    <ligand>
        <name>substrate</name>
    </ligand>
</feature>
<comment type="caution">
    <text evidence="10">Lacks conserved residue(s) required for the propagation of feature annotation.</text>
</comment>
<evidence type="ECO:0000256" key="7">
    <source>
        <dbReference type="ARBA" id="ARBA00022840"/>
    </source>
</evidence>
<dbReference type="GO" id="GO:0005524">
    <property type="term" value="F:ATP binding"/>
    <property type="evidence" value="ECO:0007669"/>
    <property type="project" value="UniProtKB-UniRule"/>
</dbReference>
<keyword evidence="7 10" id="KW-0067">ATP-binding</keyword>
<dbReference type="Gene3D" id="3.40.50.300">
    <property type="entry name" value="P-loop containing nucleotide triphosphate hydrolases"/>
    <property type="match status" value="1"/>
</dbReference>
<sequence length="310" mass="35465">MISPKPKYLVVIAGPTAVGKTTCSIQLAEQFQTEIISADARQFYREIPIGTAQPTKDEMHGIPHHFLSFLSVQDSYSAGIFEKEALQRLQKIFAYHDVVIAVSGSGLYIQALCEGLMEVPTIAPGLRIMLTTLLKERGLPYLTAWLAQKDPDYYNLVDLQNPKRVIRALEICLSTNIAYSTFRKHPPRGDRNFHIIKIGLIQEKTILHTRIDLRVDTMMAEGLLQEAEKVYHYKTANALQTIGYKELFDYIDGKHSLAKAISHIKAHTKQYAKRQLTWFKKDKNISWFTPYDLPRISAYIRQIMLNLLEK</sequence>
<dbReference type="InterPro" id="IPR039657">
    <property type="entry name" value="Dimethylallyltransferase"/>
</dbReference>
<comment type="caution">
    <text evidence="12">The sequence shown here is derived from an EMBL/GenBank/DDBJ whole genome shotgun (WGS) entry which is preliminary data.</text>
</comment>
<dbReference type="HAMAP" id="MF_00185">
    <property type="entry name" value="IPP_trans"/>
    <property type="match status" value="1"/>
</dbReference>
<dbReference type="Pfam" id="PF01715">
    <property type="entry name" value="IPPT"/>
    <property type="match status" value="1"/>
</dbReference>
<protein>
    <recommendedName>
        <fullName evidence="10">tRNA dimethylallyltransferase</fullName>
        <ecNumber evidence="10">2.5.1.75</ecNumber>
    </recommendedName>
    <alternativeName>
        <fullName evidence="10">Dimethylallyl diphosphate:tRNA dimethylallyltransferase</fullName>
        <shortName evidence="10">DMAPP:tRNA dimethylallyltransferase</shortName>
        <shortName evidence="10">DMATase</shortName>
    </alternativeName>
    <alternativeName>
        <fullName evidence="10">Isopentenyl-diphosphate:tRNA isopentenyltransferase</fullName>
        <shortName evidence="10">IPP transferase</shortName>
        <shortName evidence="10">IPPT</shortName>
        <shortName evidence="10">IPTase</shortName>
    </alternativeName>
</protein>
<keyword evidence="4 10" id="KW-0808">Transferase</keyword>
<dbReference type="NCBIfam" id="TIGR00174">
    <property type="entry name" value="miaA"/>
    <property type="match status" value="1"/>
</dbReference>
<evidence type="ECO:0000256" key="5">
    <source>
        <dbReference type="ARBA" id="ARBA00022694"/>
    </source>
</evidence>
<evidence type="ECO:0000256" key="9">
    <source>
        <dbReference type="ARBA" id="ARBA00049563"/>
    </source>
</evidence>
<evidence type="ECO:0000259" key="11">
    <source>
        <dbReference type="PROSITE" id="PS50052"/>
    </source>
</evidence>
<dbReference type="InterPro" id="IPR027417">
    <property type="entry name" value="P-loop_NTPase"/>
</dbReference>
<evidence type="ECO:0000256" key="1">
    <source>
        <dbReference type="ARBA" id="ARBA00001946"/>
    </source>
</evidence>
<dbReference type="GO" id="GO:0052381">
    <property type="term" value="F:tRNA dimethylallyltransferase activity"/>
    <property type="evidence" value="ECO:0007669"/>
    <property type="project" value="UniProtKB-UniRule"/>
</dbReference>
<dbReference type="SUPFAM" id="SSF52540">
    <property type="entry name" value="P-loop containing nucleoside triphosphate hydrolases"/>
    <property type="match status" value="1"/>
</dbReference>
<evidence type="ECO:0000256" key="6">
    <source>
        <dbReference type="ARBA" id="ARBA00022741"/>
    </source>
</evidence>
<dbReference type="PANTHER" id="PTHR11088">
    <property type="entry name" value="TRNA DIMETHYLALLYLTRANSFERASE"/>
    <property type="match status" value="1"/>
</dbReference>
<keyword evidence="6 10" id="KW-0547">Nucleotide-binding</keyword>
<comment type="subunit">
    <text evidence="10">Monomer.</text>
</comment>
<feature type="binding site" evidence="10">
    <location>
        <begin position="14"/>
        <end position="21"/>
    </location>
    <ligand>
        <name>ATP</name>
        <dbReference type="ChEBI" id="CHEBI:30616"/>
    </ligand>
</feature>
<dbReference type="OrthoDB" id="9776390at2"/>
<dbReference type="GO" id="GO:0006400">
    <property type="term" value="P:tRNA modification"/>
    <property type="evidence" value="ECO:0007669"/>
    <property type="project" value="TreeGrafter"/>
</dbReference>
<dbReference type="PROSITE" id="PS50052">
    <property type="entry name" value="GUANYLATE_KINASE_2"/>
    <property type="match status" value="1"/>
</dbReference>
<keyword evidence="13" id="KW-1185">Reference proteome</keyword>
<accession>A0A3N2QD60</accession>
<gene>
    <name evidence="10 12" type="primary">miaA</name>
    <name evidence="12" type="ORF">EDM02_00705</name>
</gene>
<reference evidence="12 13" key="1">
    <citation type="submission" date="2018-09" db="EMBL/GenBank/DDBJ databases">
        <title>Comparative Genomics of Wolbachia-Cardinium Dual Endosymbiosis in a Plant-Parasitic Nematode.</title>
        <authorList>
            <person name="Brown A.M.V."/>
            <person name="Wasala S.K."/>
            <person name="Howe D.K."/>
            <person name="Peetz A.B."/>
            <person name="Zasada I.A."/>
            <person name="Denver D.R."/>
        </authorList>
    </citation>
    <scope>NUCLEOTIDE SEQUENCE [LARGE SCALE GENOMIC DNA]</scope>
    <source>
        <strain evidence="12 13">Pp_1</strain>
    </source>
</reference>
<feature type="site" description="Interaction with substrate tRNA" evidence="10">
    <location>
        <position position="127"/>
    </location>
</feature>
<keyword evidence="8 10" id="KW-0460">Magnesium</keyword>
<feature type="domain" description="Guanylate kinase-like" evidence="11">
    <location>
        <begin position="7"/>
        <end position="108"/>
    </location>
</feature>
<dbReference type="RefSeq" id="WP_123662261.1">
    <property type="nucleotide sequence ID" value="NZ_RARA01000015.1"/>
</dbReference>
<dbReference type="EMBL" id="RARA01000015">
    <property type="protein sequence ID" value="ROT47728.1"/>
    <property type="molecule type" value="Genomic_DNA"/>
</dbReference>
<comment type="cofactor">
    <cofactor evidence="1 10">
        <name>Mg(2+)</name>
        <dbReference type="ChEBI" id="CHEBI:18420"/>
    </cofactor>
</comment>
<name>A0A3N2QD60_9BACT</name>
<keyword evidence="5 10" id="KW-0819">tRNA processing</keyword>
<dbReference type="Gene3D" id="1.10.20.140">
    <property type="match status" value="1"/>
</dbReference>
<proteinExistence type="inferred from homology"/>
<evidence type="ECO:0000256" key="8">
    <source>
        <dbReference type="ARBA" id="ARBA00022842"/>
    </source>
</evidence>
<organism evidence="12 13">
    <name type="scientific">Candidatus Cardinium hertigii</name>
    <dbReference type="NCBI Taxonomy" id="247481"/>
    <lineage>
        <taxon>Bacteria</taxon>
        <taxon>Pseudomonadati</taxon>
        <taxon>Bacteroidota</taxon>
        <taxon>Cytophagia</taxon>
        <taxon>Cytophagales</taxon>
        <taxon>Amoebophilaceae</taxon>
        <taxon>Candidatus Cardinium</taxon>
    </lineage>
</organism>
<comment type="catalytic activity">
    <reaction evidence="9 10">
        <text>adenosine(37) in tRNA + dimethylallyl diphosphate = N(6)-dimethylallyladenosine(37) in tRNA + diphosphate</text>
        <dbReference type="Rhea" id="RHEA:26482"/>
        <dbReference type="Rhea" id="RHEA-COMP:10162"/>
        <dbReference type="Rhea" id="RHEA-COMP:10375"/>
        <dbReference type="ChEBI" id="CHEBI:33019"/>
        <dbReference type="ChEBI" id="CHEBI:57623"/>
        <dbReference type="ChEBI" id="CHEBI:74411"/>
        <dbReference type="ChEBI" id="CHEBI:74415"/>
        <dbReference type="EC" id="2.5.1.75"/>
    </reaction>
</comment>
<dbReference type="AlphaFoldDB" id="A0A3N2QD60"/>